<keyword evidence="8" id="KW-1185">Reference proteome</keyword>
<keyword evidence="4 6" id="KW-0472">Membrane</keyword>
<evidence type="ECO:0000313" key="8">
    <source>
        <dbReference type="Proteomes" id="UP000320461"/>
    </source>
</evidence>
<dbReference type="OrthoDB" id="5241786at2"/>
<accession>A0A4Y3KK91</accession>
<evidence type="ECO:0000256" key="2">
    <source>
        <dbReference type="ARBA" id="ARBA00022692"/>
    </source>
</evidence>
<comment type="subcellular location">
    <subcellularLocation>
        <location evidence="1">Membrane</location>
    </subcellularLocation>
</comment>
<gene>
    <name evidence="7" type="ORF">CGE01nite_10250</name>
</gene>
<organism evidence="7 8">
    <name type="scientific">Cellulomonas gelida</name>
    <dbReference type="NCBI Taxonomy" id="1712"/>
    <lineage>
        <taxon>Bacteria</taxon>
        <taxon>Bacillati</taxon>
        <taxon>Actinomycetota</taxon>
        <taxon>Actinomycetes</taxon>
        <taxon>Micrococcales</taxon>
        <taxon>Cellulomonadaceae</taxon>
        <taxon>Cellulomonas</taxon>
    </lineage>
</organism>
<name>A0A4Y3KK91_9CELL</name>
<dbReference type="InterPro" id="IPR019533">
    <property type="entry name" value="Peptidase_S26"/>
</dbReference>
<feature type="transmembrane region" description="Helical" evidence="6">
    <location>
        <begin position="38"/>
        <end position="61"/>
    </location>
</feature>
<dbReference type="InterPro" id="IPR036286">
    <property type="entry name" value="LexA/Signal_pep-like_sf"/>
</dbReference>
<dbReference type="GO" id="GO:0009003">
    <property type="term" value="F:signal peptidase activity"/>
    <property type="evidence" value="ECO:0007669"/>
    <property type="project" value="UniProtKB-EC"/>
</dbReference>
<dbReference type="InterPro" id="IPR001733">
    <property type="entry name" value="Peptidase_S26B"/>
</dbReference>
<dbReference type="NCBIfam" id="TIGR02228">
    <property type="entry name" value="sigpep_I_arch"/>
    <property type="match status" value="1"/>
</dbReference>
<dbReference type="RefSeq" id="WP_048344066.1">
    <property type="nucleotide sequence ID" value="NZ_BJLQ01000007.1"/>
</dbReference>
<keyword evidence="3 6" id="KW-1133">Transmembrane helix</keyword>
<dbReference type="GO" id="GO:0004252">
    <property type="term" value="F:serine-type endopeptidase activity"/>
    <property type="evidence" value="ECO:0007669"/>
    <property type="project" value="UniProtKB-UniRule"/>
</dbReference>
<dbReference type="GO" id="GO:0016020">
    <property type="term" value="C:membrane"/>
    <property type="evidence" value="ECO:0007669"/>
    <property type="project" value="UniProtKB-SubCell"/>
</dbReference>
<comment type="caution">
    <text evidence="7">The sequence shown here is derived from an EMBL/GenBank/DDBJ whole genome shotgun (WGS) entry which is preliminary data.</text>
</comment>
<dbReference type="EMBL" id="BJLQ01000007">
    <property type="protein sequence ID" value="GEA83774.1"/>
    <property type="molecule type" value="Genomic_DNA"/>
</dbReference>
<dbReference type="AlphaFoldDB" id="A0A4Y3KK91"/>
<evidence type="ECO:0000256" key="6">
    <source>
        <dbReference type="SAM" id="Phobius"/>
    </source>
</evidence>
<protein>
    <recommendedName>
        <fullName evidence="5">Signal peptidase I</fullName>
        <ecNumber evidence="5">3.4.21.89</ecNumber>
    </recommendedName>
</protein>
<dbReference type="CDD" id="cd06530">
    <property type="entry name" value="S26_SPase_I"/>
    <property type="match status" value="1"/>
</dbReference>
<evidence type="ECO:0000313" key="7">
    <source>
        <dbReference type="EMBL" id="GEA83774.1"/>
    </source>
</evidence>
<reference evidence="7 8" key="1">
    <citation type="submission" date="2019-06" db="EMBL/GenBank/DDBJ databases">
        <title>Whole genome shotgun sequence of Cellulomonas gelida NBRC 3748.</title>
        <authorList>
            <person name="Hosoyama A."/>
            <person name="Uohara A."/>
            <person name="Ohji S."/>
            <person name="Ichikawa N."/>
        </authorList>
    </citation>
    <scope>NUCLEOTIDE SEQUENCE [LARGE SCALE GENOMIC DNA]</scope>
    <source>
        <strain evidence="7 8">NBRC 3748</strain>
    </source>
</reference>
<evidence type="ECO:0000256" key="4">
    <source>
        <dbReference type="ARBA" id="ARBA00023136"/>
    </source>
</evidence>
<proteinExistence type="predicted"/>
<evidence type="ECO:0000256" key="5">
    <source>
        <dbReference type="NCBIfam" id="TIGR02228"/>
    </source>
</evidence>
<dbReference type="EC" id="3.4.21.89" evidence="5"/>
<sequence length="240" mass="26713">MPRPPRHPVALELERREKPPARVEPAQRRSRWRVAGSVGLWAVVVVGTLTFATSLAVPLWFQARDQRLLIVTSGSMSPVFDAGDAVVMRKVDHPSQLKVGQIVSFWPLGSERLVTHRIVDLVTLPTLEQNDETGRMEPVIDPKTDEPVESQYLITRGDANPENDPNATPYTRVRGIVLDVHPSWGWVLQWAGSAAGRAIMLVPPLLALGTLELLALRDARRRARDATSPDERYLDAFLEG</sequence>
<evidence type="ECO:0000256" key="3">
    <source>
        <dbReference type="ARBA" id="ARBA00022989"/>
    </source>
</evidence>
<keyword evidence="2 6" id="KW-0812">Transmembrane</keyword>
<evidence type="ECO:0000256" key="1">
    <source>
        <dbReference type="ARBA" id="ARBA00004370"/>
    </source>
</evidence>
<dbReference type="GO" id="GO:0006465">
    <property type="term" value="P:signal peptide processing"/>
    <property type="evidence" value="ECO:0007669"/>
    <property type="project" value="UniProtKB-UniRule"/>
</dbReference>
<dbReference type="SUPFAM" id="SSF51306">
    <property type="entry name" value="LexA/Signal peptidase"/>
    <property type="match status" value="1"/>
</dbReference>
<dbReference type="Proteomes" id="UP000320461">
    <property type="component" value="Unassembled WGS sequence"/>
</dbReference>